<protein>
    <submittedName>
        <fullName evidence="2">EAL domain-containing protein</fullName>
    </submittedName>
</protein>
<comment type="caution">
    <text evidence="2">The sequence shown here is derived from an EMBL/GenBank/DDBJ whole genome shotgun (WGS) entry which is preliminary data.</text>
</comment>
<organism evidence="2 3">
    <name type="scientific">Methylotenera mobilis</name>
    <dbReference type="NCBI Taxonomy" id="359408"/>
    <lineage>
        <taxon>Bacteria</taxon>
        <taxon>Pseudomonadati</taxon>
        <taxon>Pseudomonadota</taxon>
        <taxon>Betaproteobacteria</taxon>
        <taxon>Nitrosomonadales</taxon>
        <taxon>Methylophilaceae</taxon>
        <taxon>Methylotenera</taxon>
    </lineage>
</organism>
<dbReference type="InterPro" id="IPR035919">
    <property type="entry name" value="EAL_sf"/>
</dbReference>
<name>A0A351RAF3_9PROT</name>
<dbReference type="STRING" id="1132855.GCA_000384255_01665"/>
<evidence type="ECO:0000313" key="3">
    <source>
        <dbReference type="Proteomes" id="UP000264313"/>
    </source>
</evidence>
<reference evidence="2 3" key="1">
    <citation type="journal article" date="2018" name="Nat. Biotechnol.">
        <title>A standardized bacterial taxonomy based on genome phylogeny substantially revises the tree of life.</title>
        <authorList>
            <person name="Parks D.H."/>
            <person name="Chuvochina M."/>
            <person name="Waite D.W."/>
            <person name="Rinke C."/>
            <person name="Skarshewski A."/>
            <person name="Chaumeil P.A."/>
            <person name="Hugenholtz P."/>
        </authorList>
    </citation>
    <scope>NUCLEOTIDE SEQUENCE [LARGE SCALE GENOMIC DNA]</scope>
    <source>
        <strain evidence="2">UBA9958</strain>
    </source>
</reference>
<dbReference type="AlphaFoldDB" id="A0A351RAF3"/>
<feature type="non-terminal residue" evidence="2">
    <location>
        <position position="1"/>
    </location>
</feature>
<dbReference type="GO" id="GO:0071111">
    <property type="term" value="F:cyclic-guanylate-specific phosphodiesterase activity"/>
    <property type="evidence" value="ECO:0007669"/>
    <property type="project" value="InterPro"/>
</dbReference>
<dbReference type="PROSITE" id="PS50883">
    <property type="entry name" value="EAL"/>
    <property type="match status" value="1"/>
</dbReference>
<feature type="domain" description="EAL" evidence="1">
    <location>
        <begin position="1"/>
        <end position="84"/>
    </location>
</feature>
<evidence type="ECO:0000259" key="1">
    <source>
        <dbReference type="PROSITE" id="PS50883"/>
    </source>
</evidence>
<dbReference type="Proteomes" id="UP000264313">
    <property type="component" value="Unassembled WGS sequence"/>
</dbReference>
<dbReference type="PANTHER" id="PTHR33121">
    <property type="entry name" value="CYCLIC DI-GMP PHOSPHODIESTERASE PDEF"/>
    <property type="match status" value="1"/>
</dbReference>
<dbReference type="InterPro" id="IPR050706">
    <property type="entry name" value="Cyclic-di-GMP_PDE-like"/>
</dbReference>
<proteinExistence type="predicted"/>
<dbReference type="CDD" id="cd01948">
    <property type="entry name" value="EAL"/>
    <property type="match status" value="1"/>
</dbReference>
<sequence length="84" mass="9390">KKFKIDKLKIDQSFVRGLGSHPQDAAIITAIISMAKSLGFKTIAEGVETLEQLNFLIQHECDEIQGYYFSKPLPSNEVANLLTH</sequence>
<dbReference type="SUPFAM" id="SSF141868">
    <property type="entry name" value="EAL domain-like"/>
    <property type="match status" value="1"/>
</dbReference>
<dbReference type="Gene3D" id="3.20.20.450">
    <property type="entry name" value="EAL domain"/>
    <property type="match status" value="1"/>
</dbReference>
<dbReference type="PANTHER" id="PTHR33121:SF70">
    <property type="entry name" value="SIGNALING PROTEIN YKOW"/>
    <property type="match status" value="1"/>
</dbReference>
<evidence type="ECO:0000313" key="2">
    <source>
        <dbReference type="EMBL" id="HBA09024.1"/>
    </source>
</evidence>
<dbReference type="EMBL" id="DNAA01000130">
    <property type="protein sequence ID" value="HBA09024.1"/>
    <property type="molecule type" value="Genomic_DNA"/>
</dbReference>
<dbReference type="Pfam" id="PF00563">
    <property type="entry name" value="EAL"/>
    <property type="match status" value="1"/>
</dbReference>
<gene>
    <name evidence="2" type="ORF">DCW48_05330</name>
</gene>
<dbReference type="InterPro" id="IPR001633">
    <property type="entry name" value="EAL_dom"/>
</dbReference>
<accession>A0A351RAF3</accession>